<feature type="region of interest" description="Disordered" evidence="1">
    <location>
        <begin position="278"/>
        <end position="297"/>
    </location>
</feature>
<evidence type="ECO:0000313" key="3">
    <source>
        <dbReference type="EMBL" id="RYP86308.1"/>
    </source>
</evidence>
<feature type="domain" description="Sulfatase-modifying factor enzyme-like" evidence="2">
    <location>
        <begin position="49"/>
        <end position="339"/>
    </location>
</feature>
<organism evidence="3 4">
    <name type="scientific">Nocardioides guangzhouensis</name>
    <dbReference type="NCBI Taxonomy" id="2497878"/>
    <lineage>
        <taxon>Bacteria</taxon>
        <taxon>Bacillati</taxon>
        <taxon>Actinomycetota</taxon>
        <taxon>Actinomycetes</taxon>
        <taxon>Propionibacteriales</taxon>
        <taxon>Nocardioidaceae</taxon>
        <taxon>Nocardioides</taxon>
    </lineage>
</organism>
<dbReference type="SUPFAM" id="SSF56436">
    <property type="entry name" value="C-type lectin-like"/>
    <property type="match status" value="1"/>
</dbReference>
<dbReference type="GO" id="GO:0120147">
    <property type="term" value="F:formylglycine-generating oxidase activity"/>
    <property type="evidence" value="ECO:0007669"/>
    <property type="project" value="TreeGrafter"/>
</dbReference>
<name>A0A4Q4ZEV8_9ACTN</name>
<evidence type="ECO:0000259" key="2">
    <source>
        <dbReference type="Pfam" id="PF03781"/>
    </source>
</evidence>
<comment type="caution">
    <text evidence="3">The sequence shown here is derived from an EMBL/GenBank/DDBJ whole genome shotgun (WGS) entry which is preliminary data.</text>
</comment>
<dbReference type="PANTHER" id="PTHR23150:SF19">
    <property type="entry name" value="FORMYLGLYCINE-GENERATING ENZYME"/>
    <property type="match status" value="1"/>
</dbReference>
<dbReference type="InterPro" id="IPR042095">
    <property type="entry name" value="SUMF_sf"/>
</dbReference>
<dbReference type="Proteomes" id="UP000295198">
    <property type="component" value="Unassembled WGS sequence"/>
</dbReference>
<feature type="region of interest" description="Disordered" evidence="1">
    <location>
        <begin position="1"/>
        <end position="39"/>
    </location>
</feature>
<dbReference type="InterPro" id="IPR016187">
    <property type="entry name" value="CTDL_fold"/>
</dbReference>
<dbReference type="InterPro" id="IPR051043">
    <property type="entry name" value="Sulfatase_Mod_Factor_Kinase"/>
</dbReference>
<dbReference type="AlphaFoldDB" id="A0A4Q4ZEV8"/>
<dbReference type="OrthoDB" id="9768004at2"/>
<proteinExistence type="predicted"/>
<dbReference type="PANTHER" id="PTHR23150">
    <property type="entry name" value="SULFATASE MODIFYING FACTOR 1, 2"/>
    <property type="match status" value="1"/>
</dbReference>
<accession>A0A4Q4ZEV8</accession>
<dbReference type="RefSeq" id="WP_134716837.1">
    <property type="nucleotide sequence ID" value="NZ_SDKM01000012.1"/>
</dbReference>
<protein>
    <submittedName>
        <fullName evidence="3">Formylglycine-generating enzyme family protein</fullName>
    </submittedName>
</protein>
<dbReference type="Pfam" id="PF03781">
    <property type="entry name" value="FGE-sulfatase"/>
    <property type="match status" value="1"/>
</dbReference>
<dbReference type="Gene3D" id="3.90.1580.10">
    <property type="entry name" value="paralog of FGE (formylglycine-generating enzyme)"/>
    <property type="match status" value="1"/>
</dbReference>
<reference evidence="3 4" key="1">
    <citation type="submission" date="2019-01" db="EMBL/GenBank/DDBJ databases">
        <title>Nocardioides guangzhouensis sp. nov., an actinobacterium isolated from soil.</title>
        <authorList>
            <person name="Fu Y."/>
            <person name="Cai Y."/>
            <person name="Lin Z."/>
            <person name="Chen P."/>
        </authorList>
    </citation>
    <scope>NUCLEOTIDE SEQUENCE [LARGE SCALE GENOMIC DNA]</scope>
    <source>
        <strain evidence="3 4">130</strain>
    </source>
</reference>
<dbReference type="EMBL" id="SDKM01000012">
    <property type="protein sequence ID" value="RYP86308.1"/>
    <property type="molecule type" value="Genomic_DNA"/>
</dbReference>
<evidence type="ECO:0000256" key="1">
    <source>
        <dbReference type="SAM" id="MobiDB-lite"/>
    </source>
</evidence>
<keyword evidence="4" id="KW-1185">Reference proteome</keyword>
<evidence type="ECO:0000313" key="4">
    <source>
        <dbReference type="Proteomes" id="UP000295198"/>
    </source>
</evidence>
<gene>
    <name evidence="3" type="ORF">EKO23_10185</name>
</gene>
<sequence length="343" mass="36588">MPAEPKPCCAPTAGHQHGAGPQDLPLTTPSTGRATAPTALVPAGERSTRGQVRIPGGTFTMGDGFDEGYPGDGETPAHPVTLAPYLLDATAVTNAAFATFVKATGYVTEAEELGLSAVFHLAVEAEPGDVVNRAAGTPWWLAVKGADWRHPAGPRSGIGDLQNHPVVHVSWRDAQAYCRWAGKRLPTEAEWEHAARGGLDGARFAWGDELTPRGRWQCNIWQGTFPQHNTVEDGHLTTAPVKSYTPNGFGLFNTAGNVWEWCQDRFSPTTYADRAGSEVVDPVAPGSEDPGPRSGGDVLRVMRGGSYLCHDSYCHRYRVAARSSNTAESASANIGFRCANSEP</sequence>
<dbReference type="InterPro" id="IPR005532">
    <property type="entry name" value="SUMF_dom"/>
</dbReference>